<gene>
    <name evidence="1" type="ORF">SVIM_LOCUS112385</name>
</gene>
<evidence type="ECO:0000313" key="1">
    <source>
        <dbReference type="EMBL" id="VFU30013.1"/>
    </source>
</evidence>
<proteinExistence type="predicted"/>
<name>A0A6N2KPL3_SALVM</name>
<dbReference type="EMBL" id="CAADRP010000558">
    <property type="protein sequence ID" value="VFU30013.1"/>
    <property type="molecule type" value="Genomic_DNA"/>
</dbReference>
<organism evidence="1">
    <name type="scientific">Salix viminalis</name>
    <name type="common">Common osier</name>
    <name type="synonym">Basket willow</name>
    <dbReference type="NCBI Taxonomy" id="40686"/>
    <lineage>
        <taxon>Eukaryota</taxon>
        <taxon>Viridiplantae</taxon>
        <taxon>Streptophyta</taxon>
        <taxon>Embryophyta</taxon>
        <taxon>Tracheophyta</taxon>
        <taxon>Spermatophyta</taxon>
        <taxon>Magnoliopsida</taxon>
        <taxon>eudicotyledons</taxon>
        <taxon>Gunneridae</taxon>
        <taxon>Pentapetalae</taxon>
        <taxon>rosids</taxon>
        <taxon>fabids</taxon>
        <taxon>Malpighiales</taxon>
        <taxon>Salicaceae</taxon>
        <taxon>Saliceae</taxon>
        <taxon>Salix</taxon>
    </lineage>
</organism>
<accession>A0A6N2KPL3</accession>
<reference evidence="1" key="1">
    <citation type="submission" date="2019-03" db="EMBL/GenBank/DDBJ databases">
        <authorList>
            <person name="Mank J."/>
            <person name="Almeida P."/>
        </authorList>
    </citation>
    <scope>NUCLEOTIDE SEQUENCE</scope>
    <source>
        <strain evidence="1">78183</strain>
    </source>
</reference>
<sequence>MMSLNPAEDLVGSEHSRVLFLAEPQKGQDKSYTFLKKVVQPNFIFAIERLFQCIEHHNGWFGSTTHLSFEGYFLVDCVDDFIATDKVVVDDAGCEVLVMVGLEVEF</sequence>
<dbReference type="AlphaFoldDB" id="A0A6N2KPL3"/>
<protein>
    <submittedName>
        <fullName evidence="1">Uncharacterized protein</fullName>
    </submittedName>
</protein>